<dbReference type="InterPro" id="IPR032867">
    <property type="entry name" value="DYW_dom"/>
</dbReference>
<dbReference type="GeneID" id="111438902"/>
<dbReference type="GO" id="GO:0009451">
    <property type="term" value="P:RNA modification"/>
    <property type="evidence" value="ECO:0007669"/>
    <property type="project" value="InterPro"/>
</dbReference>
<keyword evidence="2" id="KW-0677">Repeat</keyword>
<dbReference type="Proteomes" id="UP000504609">
    <property type="component" value="Unplaced"/>
</dbReference>
<protein>
    <submittedName>
        <fullName evidence="6">Pentatricopeptide repeat-containing protein At3g13880 isoform X1</fullName>
    </submittedName>
</protein>
<dbReference type="GO" id="GO:0008270">
    <property type="term" value="F:zinc ion binding"/>
    <property type="evidence" value="ECO:0007669"/>
    <property type="project" value="InterPro"/>
</dbReference>
<reference evidence="6" key="1">
    <citation type="submission" date="2025-08" db="UniProtKB">
        <authorList>
            <consortium name="RefSeq"/>
        </authorList>
    </citation>
    <scope>IDENTIFICATION</scope>
    <source>
        <tissue evidence="6">Young leaves</tissue>
    </source>
</reference>
<dbReference type="FunFam" id="1.25.40.10:FF:000343">
    <property type="entry name" value="Pentatricopeptide repeat-containing protein At3g58590"/>
    <property type="match status" value="1"/>
</dbReference>
<dbReference type="PANTHER" id="PTHR47926">
    <property type="entry name" value="PENTATRICOPEPTIDE REPEAT-CONTAINING PROTEIN"/>
    <property type="match status" value="1"/>
</dbReference>
<evidence type="ECO:0000256" key="1">
    <source>
        <dbReference type="ARBA" id="ARBA00006643"/>
    </source>
</evidence>
<accession>A0A6J1F1V7</accession>
<dbReference type="FunFam" id="1.25.40.10:FF:000227">
    <property type="entry name" value="Pentatricopeptide repeat-containing protein At3g13880"/>
    <property type="match status" value="1"/>
</dbReference>
<dbReference type="AlphaFoldDB" id="A0A6J1F1V7"/>
<feature type="repeat" description="PPR" evidence="3">
    <location>
        <begin position="297"/>
        <end position="331"/>
    </location>
</feature>
<evidence type="ECO:0000256" key="3">
    <source>
        <dbReference type="PROSITE-ProRule" id="PRU00708"/>
    </source>
</evidence>
<dbReference type="Pfam" id="PF20431">
    <property type="entry name" value="E_motif"/>
    <property type="match status" value="1"/>
</dbReference>
<evidence type="ECO:0000259" key="4">
    <source>
        <dbReference type="Pfam" id="PF14432"/>
    </source>
</evidence>
<sequence>MLPQKPFVWRFSFLSCTSMFPMLPVFSRQRIESFATSELNSLGPSQVCPPYSLTFLLESADYVKLVQSATKTGNLNHGKLVHAHMIKTFFKPCLFLQNNLLNMYCKCGDIHSADKLFNKMPKPNIITFNSLISGYIQIGTLDKAMILFNKARRLGLKLDKYTCAGPLTACSQSGDLYAGKMVHGLILVSGLGSQVVLTNSLIDMYSKCNQVDHARMLFDHANNLDGVSWNSLIAGYAQNGKYEELLTIMMKMHQSGLTLNTYTLGSALKACSSNFNGSKIFGTMLHGLTIKLGLHLDVVVGTALLDMYAKTGSLDDAIQIFDQMVDKNVVMYNAMMAGLLQQEKIEDKCAYKALNLFFEMKSCGIKPSMFTYSSLLKACIAVEDFEFAKQIHALICKNGLQSDEYIGSVLIDLYFLLGSIKDAFSCFNSIHNLTIVPITAMIVGYLQKGEFERALALFYELLASKEKPDEFILSTILSACANMGMLRSGEQIQGYANKIGISRYTIFQNSQIWMYAKSGDLYSANLTFQQMENPDVVSWSTIICSNAQHGHAIEALRFFDLMKSCGIEPNHFAFLGVLIACSHRGLVEEGLRYFDTMKKDHIMTSHVKHCACVVDLLGRAGRLVDAESLILDLGFEHEPVMWRALLSACRIHKDTFTAKRVAEKVIELEPLASASYVLLYNIYMDAGNKQDALKVRKLMEDRRIKKEPGLSWIQVGDQMYSFVSGDRSHKNSELIYAKLDEMLAKTKSLDLMKDEFDYKIEYESMTNVLVNYHSEKLAVAFGIIHLPDSAPVRVMKNLRICLDCHMAMKLFSIIEKREIILRDSVRFHHFKDGRCSCGDYW</sequence>
<dbReference type="PROSITE" id="PS51375">
    <property type="entry name" value="PPR"/>
    <property type="match status" value="5"/>
</dbReference>
<dbReference type="Pfam" id="PF13041">
    <property type="entry name" value="PPR_2"/>
    <property type="match status" value="4"/>
</dbReference>
<dbReference type="FunFam" id="1.25.40.10:FF:000776">
    <property type="entry name" value="Pentatricopeptide repeat-containing protein At3g13880"/>
    <property type="match status" value="1"/>
</dbReference>
<dbReference type="SUPFAM" id="SSF81901">
    <property type="entry name" value="HCP-like"/>
    <property type="match status" value="1"/>
</dbReference>
<dbReference type="SUPFAM" id="SSF48452">
    <property type="entry name" value="TPR-like"/>
    <property type="match status" value="2"/>
</dbReference>
<feature type="repeat" description="PPR" evidence="3">
    <location>
        <begin position="124"/>
        <end position="158"/>
    </location>
</feature>
<dbReference type="NCBIfam" id="TIGR00756">
    <property type="entry name" value="PPR"/>
    <property type="match status" value="5"/>
</dbReference>
<dbReference type="Pfam" id="PF01535">
    <property type="entry name" value="PPR"/>
    <property type="match status" value="3"/>
</dbReference>
<gene>
    <name evidence="6" type="primary">LOC111438902</name>
</gene>
<dbReference type="RefSeq" id="XP_022932498.1">
    <property type="nucleotide sequence ID" value="XM_023076730.1"/>
</dbReference>
<dbReference type="InterPro" id="IPR046960">
    <property type="entry name" value="PPR_At4g14850-like_plant"/>
</dbReference>
<name>A0A6J1F1V7_CUCMO</name>
<dbReference type="GO" id="GO:0003723">
    <property type="term" value="F:RNA binding"/>
    <property type="evidence" value="ECO:0007669"/>
    <property type="project" value="InterPro"/>
</dbReference>
<comment type="similarity">
    <text evidence="1">Belongs to the PPR family. PCMP-H subfamily.</text>
</comment>
<evidence type="ECO:0000256" key="2">
    <source>
        <dbReference type="ARBA" id="ARBA00022737"/>
    </source>
</evidence>
<dbReference type="KEGG" id="cmos:111438902"/>
<dbReference type="InterPro" id="IPR002885">
    <property type="entry name" value="PPR_rpt"/>
</dbReference>
<proteinExistence type="inferred from homology"/>
<feature type="repeat" description="PPR" evidence="3">
    <location>
        <begin position="434"/>
        <end position="468"/>
    </location>
</feature>
<feature type="domain" description="DYW" evidence="4">
    <location>
        <begin position="761"/>
        <end position="841"/>
    </location>
</feature>
<dbReference type="PANTHER" id="PTHR47926:SF381">
    <property type="entry name" value="DYW DOMAIN-CONTAINING PROTEIN"/>
    <property type="match status" value="1"/>
</dbReference>
<evidence type="ECO:0000313" key="5">
    <source>
        <dbReference type="Proteomes" id="UP000504609"/>
    </source>
</evidence>
<dbReference type="Pfam" id="PF14432">
    <property type="entry name" value="DYW_deaminase"/>
    <property type="match status" value="1"/>
</dbReference>
<organism evidence="5 6">
    <name type="scientific">Cucurbita moschata</name>
    <name type="common">Winter crookneck squash</name>
    <name type="synonym">Cucurbita pepo var. moschata</name>
    <dbReference type="NCBI Taxonomy" id="3662"/>
    <lineage>
        <taxon>Eukaryota</taxon>
        <taxon>Viridiplantae</taxon>
        <taxon>Streptophyta</taxon>
        <taxon>Embryophyta</taxon>
        <taxon>Tracheophyta</taxon>
        <taxon>Spermatophyta</taxon>
        <taxon>Magnoliopsida</taxon>
        <taxon>eudicotyledons</taxon>
        <taxon>Gunneridae</taxon>
        <taxon>Pentapetalae</taxon>
        <taxon>rosids</taxon>
        <taxon>fabids</taxon>
        <taxon>Cucurbitales</taxon>
        <taxon>Cucurbitaceae</taxon>
        <taxon>Cucurbiteae</taxon>
        <taxon>Cucurbita</taxon>
    </lineage>
</organism>
<keyword evidence="5" id="KW-1185">Reference proteome</keyword>
<feature type="repeat" description="PPR" evidence="3">
    <location>
        <begin position="225"/>
        <end position="259"/>
    </location>
</feature>
<feature type="repeat" description="PPR" evidence="3">
    <location>
        <begin position="535"/>
        <end position="569"/>
    </location>
</feature>
<dbReference type="InterPro" id="IPR046848">
    <property type="entry name" value="E_motif"/>
</dbReference>
<dbReference type="InterPro" id="IPR011990">
    <property type="entry name" value="TPR-like_helical_dom_sf"/>
</dbReference>
<evidence type="ECO:0000313" key="6">
    <source>
        <dbReference type="RefSeq" id="XP_022932498.1"/>
    </source>
</evidence>
<dbReference type="Gene3D" id="1.25.40.10">
    <property type="entry name" value="Tetratricopeptide repeat domain"/>
    <property type="match status" value="5"/>
</dbReference>